<dbReference type="SUPFAM" id="SSF53474">
    <property type="entry name" value="alpha/beta-Hydrolases"/>
    <property type="match status" value="1"/>
</dbReference>
<dbReference type="FunFam" id="1.10.1200.10:FF:000005">
    <property type="entry name" value="Nonribosomal peptide synthetase 1"/>
    <property type="match status" value="4"/>
</dbReference>
<feature type="domain" description="Carrier" evidence="5">
    <location>
        <begin position="4603"/>
        <end position="4680"/>
    </location>
</feature>
<dbReference type="CDD" id="cd17649">
    <property type="entry name" value="A_NRPS_PvdJ-like"/>
    <property type="match status" value="2"/>
</dbReference>
<dbReference type="InterPro" id="IPR023213">
    <property type="entry name" value="CAT-like_dom_sf"/>
</dbReference>
<dbReference type="PROSITE" id="PS50075">
    <property type="entry name" value="CARRIER"/>
    <property type="match status" value="4"/>
</dbReference>
<feature type="domain" description="Carrier" evidence="5">
    <location>
        <begin position="3552"/>
        <end position="3626"/>
    </location>
</feature>
<evidence type="ECO:0000259" key="5">
    <source>
        <dbReference type="PROSITE" id="PS50075"/>
    </source>
</evidence>
<dbReference type="NCBIfam" id="TIGR01733">
    <property type="entry name" value="AA-adenyl-dom"/>
    <property type="match status" value="4"/>
</dbReference>
<dbReference type="GO" id="GO:0044550">
    <property type="term" value="P:secondary metabolite biosynthetic process"/>
    <property type="evidence" value="ECO:0007669"/>
    <property type="project" value="UniProtKB-ARBA"/>
</dbReference>
<dbReference type="SUPFAM" id="SSF56801">
    <property type="entry name" value="Acetyl-CoA synthetase-like"/>
    <property type="match status" value="4"/>
</dbReference>
<gene>
    <name evidence="6" type="ORF">GN299_18555</name>
</gene>
<reference evidence="6 7" key="1">
    <citation type="submission" date="2019-12" db="EMBL/GenBank/DDBJ databases">
        <authorList>
            <person name="Woiski C."/>
        </authorList>
    </citation>
    <scope>NUCLEOTIDE SEQUENCE [LARGE SCALE GENOMIC DNA]</scope>
    <source>
        <strain evidence="6 7">BOE100</strain>
    </source>
</reference>
<dbReference type="FunFam" id="3.30.300.30:FF:000010">
    <property type="entry name" value="Enterobactin synthetase component F"/>
    <property type="match status" value="3"/>
</dbReference>
<dbReference type="NCBIfam" id="NF004282">
    <property type="entry name" value="PRK05691.1"/>
    <property type="match status" value="6"/>
</dbReference>
<feature type="domain" description="Carrier" evidence="5">
    <location>
        <begin position="1003"/>
        <end position="1078"/>
    </location>
</feature>
<dbReference type="Gene3D" id="3.40.50.980">
    <property type="match status" value="8"/>
</dbReference>
<dbReference type="InterPro" id="IPR000873">
    <property type="entry name" value="AMP-dep_synth/lig_dom"/>
</dbReference>
<dbReference type="PROSITE" id="PS00455">
    <property type="entry name" value="AMP_BINDING"/>
    <property type="match status" value="4"/>
</dbReference>
<dbReference type="Gene3D" id="1.10.1200.10">
    <property type="entry name" value="ACP-like"/>
    <property type="match status" value="3"/>
</dbReference>
<proteinExistence type="inferred from homology"/>
<dbReference type="FunFam" id="3.30.559.10:FF:000012">
    <property type="entry name" value="Non-ribosomal peptide synthetase"/>
    <property type="match status" value="1"/>
</dbReference>
<dbReference type="Pfam" id="PF13193">
    <property type="entry name" value="AMP-binding_C"/>
    <property type="match status" value="4"/>
</dbReference>
<dbReference type="InterPro" id="IPR001031">
    <property type="entry name" value="Thioesterase"/>
</dbReference>
<dbReference type="GO" id="GO:0043041">
    <property type="term" value="P:amino acid activation for nonribosomal peptide biosynthetic process"/>
    <property type="evidence" value="ECO:0007669"/>
    <property type="project" value="UniProtKB-ARBA"/>
</dbReference>
<evidence type="ECO:0000313" key="6">
    <source>
        <dbReference type="EMBL" id="KAF0253357.1"/>
    </source>
</evidence>
<dbReference type="Proteomes" id="UP000442695">
    <property type="component" value="Unassembled WGS sequence"/>
</dbReference>
<feature type="domain" description="Carrier" evidence="5">
    <location>
        <begin position="2056"/>
        <end position="2130"/>
    </location>
</feature>
<dbReference type="InterPro" id="IPR020845">
    <property type="entry name" value="AMP-binding_CS"/>
</dbReference>
<sequence>MLSDQNVELVQRFIRLPMQQRRVFFERLQAKGMNLSQFPIPVVRHAFEAVPLSYAQERLWFLWRLDPLSPAYHIRTALSLDGELDGAALQASLDALVARHEGLRTRFVEDNGQVFAQVDAKAKISIEQQPWNGSDTELDAFVGQWARQPFELDQGQLLRGLLLRRSACEHVLVLVQHHIISDAASMQVMVQEWLSLYAAHLAGQVPALAALPIQYGDYAIWQRCWMEAGERERQLKYWRERLGMDPGPLQLPLDHPRPLRASHRGERVKVRLPAALGQGLQQLAREQGASVFMVLLASFQALLQRYSGQDQVRVGVPIANRHRQETQGLIGFFVNTQVLQAQLTPQMSFLDLLEQVRASVAEAQSHQDLPFEQLVEALQPQRSAGHSPLFQVSYNHQGRQGPSLALPGLSLTPLELTSETVKFDLTLETQEQAQGLSASLLYATDLFQRATIERLASDWAGLLHGLWANPKAALCELPLQPVQPPQRLEARQAAPQVHRLIEAQVDRDPEALALVAQGRRLSYGQLEQQANHWAQRLLVEGLQAEERVAVIASRSVALAVGVLAVLKAGGAYVPLDPQENPERLAFRLNDAGVRRALVEPGFDGPLPDGVGRLELREVERPSAKRPYVVVAAEQLAYVIYTSGTTGLPKGVGVSHGALGNYVQGVSARLPLAGMASLAMVSTPAADLGHTVFFGALCAGKALHLVAAETAVDALRFAEYLDREQIDGLKIVPSHLESLVNAQGQQPVLPRRCVILGGESASEALLGTLARVAPRLTVINHYGPTETTVGVLTAELAAGQPVLLGRALAGSHVQVASPWLLAMPAGAQGELYIGGSGLARGYLNQPGLTAERFVPDPFATEAGARMYRSGDLALCQADGSLRYLGRADQQIKIRGFRVEPEEVAARLHQSGQVRDLCVVAWPSPSGPRLVAYGVPVDNGLLDDSFRAQALSEQLCQGLAGQLPDYMQPAALVWLAQLPLTSNGKLDRQALPAPDLQGTHKAYRAPQGPLEQQVAQVWAEVLKVERVGLDDNFFELGGHSLLAISVIARLRQQLGLDLGLHSLFDTPDLAAFVAAAGQQVVTAGRIAPRPAGQRRVPLSYAQQRQWFIWQMDRDSSAYNLPMAFQVSGELDLMALQRAFDSLAERHEVLRTRFEQADEALLQVIEEPAPVALEVEDCTGASEARIRQRVEHELHRPFDLERGPLLRVRVLHCGAERHVLTLTLHHIVADGWSIPLLVGELLQAYSAQRNGQPLALPAMPIQYADYALWQREPEQTEEYRRQLVYWRERLGGEQPALELPLDHPRPAVRDAAGATFKLALGPERLAALQALARQEKVTMFMLLLASFNLLLHRYSGAGDIRVGIPTANRNRLETENLVGFFVNTQVIRTDLDGLDSVQGLLAQVRDSVVQAQSCQDLPFEQLVDAVRPERSLSLNPLFQVMFNHQSGVAEQASEHLRAAGLQLRSLDWDNCNTHFDLTLNTVEDAAGLRASFTYATSLFEAATIERVAGHWLALLDALLAHPYARLCTLELEPTRAAGALASRLTVPALVHELIARQAELQPDATALIACDRRLTFAELEVEANQLAWRLIEAGVGPETRVAVALPRHSLSLVAYLAVLKAGGAYVPLDLNYPPQRLAYMLADSRASLVLSQTGLLDSGALPVLCLDQPHGGALRSDAPVVELSVHNLAYVIYTSGSTGQPKGVAVNHGPAAMHCLATGQVYEMRATDCELHFLSFAFDGAHERWLTALIHGASLLLRDDEVWSPERLCEEMQRHAVSVVALPPVYLMALAEQVERAGNRPALRVCCYGGDAMPKAGFDKVQRVLAPQIMINGYGPTEAVVTPLIWKTGADDRCDATYAPIGECVGERSAMLLDDYLAPKPLNCAGELYLGGHGLARGYLDRPGLTAERFVPDPYGEPGARMYRSGDLVREHDGNLEYLGRADNQVKVRGFRIELGEVEARLNRLEGVADAVASVQEGASGKQLVAHVIAADAGVLDSEARQSELREALRAALGAELPDYMVPAFVVFLGSWPLTANGKLDRKALPKADASLGQQAHEAPANAHEQMLAQIWAAVLGLPRVGVQDNFFELGGDSIVTIQVVSRARQAGLHFSARDLFQHQTVRALARVAQLSEQNLAVGTEVPEGAVELLPIQQLFFARPMSQRQHWNQSIVLEPAQRVESEPLRQALAALLAHHDALRCRFLEGVDGWHACLGDTAEDNPLLWCRDFADEAQWLELCEQAQRSLDIEQGPLVRALLGQGADGGQRLLLVIHHLVVDGVSWRILLEDLQNTYTRLCQGQAPALPARTSSVQAWALHLQDYARGRASSQLEFWHAQLQDVDAALPMARTGASGLNQDACKLGVALDAETTRRLLQQAPAAYRTRINDLLLTALVRAFAQELGLPALPVLLEGHGREDLGGNLDLTRTVGWFTSVYPLRLSAGPDLAESIKQVKEQLRSLPDNGLGFGALRYLGSDEARERLAGPLPRVTFNYLGQFDSSLDASDNLFSASAHARGADQSQQAGLSNWLTLNGQVFKGVLSFGWSFSRHQFAPEAIGRLADAFIDQLQQIVQHCCQVEHQGLTPSDFPALQLTQAQLDQLPVAARDIEDIYELAPMQHGMLFHSLYEQQRAQYVNQLRMDVSGLDLQRFVDSWQAALDGHAILRTGFIWQNDLAEPLQVVCKPLPLPLQVLDWQGREDLPGALEALALDQRAQGFDLQRPPLLRLTLVATAPGRHHLIYTVHHILMDGWSNSQLLGEVLQRYSGKALTAGAGRYRDYIDWLKRQDPQASEGFWKAQLAPLAEPTLLAQLQPPLLEAAEGYGDAFELLDEARCTRLAQAARDMKVTFNSLLQGAWAVLLQRLSGQDCVAFGATVSGRPAELDGIEQQIGLFINTLPVISSPDPRQTGSDWLRQVQALNLALREQEHTRLADIQRWAGSNGMALFDTLLVFENYPVSQALQEKAPHGLAFDGLINEERTSYPLTLLVHQGQTLKIHASYERARFTPASIAGLLQQWVHLAESLALLPQRPLGQLGVLPAVQHQHVLADFNRTGHDYPVQQPLHAIIEAQVERTPDAIAVVFEGQRLSYRQLDERANHLAWQLIDAGVGTQTLVGVCAERSLELVVSLLAVLKAGAAYVPLDPDYPAERLAYMAEDSGIRVLLGQASVLQRLGAFDGVKCLQLEALQGRTPQRPAIAGLDGEGLMYLLYTSGSTGRPKGAGNWHGALINRIGWMQRAYALHSGDVVLQKTPFSFDVSVWEFFWPLMVGARLVLAAPGDHRDPTRLIELIEREQVTTLHFVPSMLQVFLQEPQVERCTSVRRLFCSGEALLADTQAQVFDKLPDTGLYNLYGPTEAAIDVTHWTCREEGRDSVPIGQPIDNLACYILDDSLQPLPVGARGELYLSGIGLARGYHRRPGLTAERFPADPFNPGQRMYRTGDLARYRDDGVIEYLGRTDHQVKLRGLRIELGEIQARLLEHELVQDVCVQVLDASQLVAWLVLTEQRDDWKAVLQVHLAAQLPEYMVPAYWLALERMPLSPNGKLDRKALPAPERQASAEHVGLCGPVETLLGEIWAQVLRVPQVGALDNFFELGGDSILSIQVVARARQAGLEINPRLVFQFPTVRQLAAQASEAREQPVIEVPAVLHRLNDEQVARLPVSHAQLADLYPLSPMQQGMLFQCLNEQAGGVYVNQLSISVKGLDSERFGAALAEVCRRHSILRTGFIWQELNEPLQFVLDSVCTPLRVVDGREWTDQEQGVAELAAQERAQGIALDQPSLQRVLLVRTGEHQHQLIWTYHHILVDGWSLSQLIGEVLGLYAGRDLVAATPYRDYIAWLQRQDAGAGERFWREQLASLEEPCLLASTVPVQAGRQGHEALYSHLDAEPLSAFARSQHVTLNTLVQGAWLILLSRFSGQRSVAFGSTVAGRSPTLPGAERIMGLFINTLPVVRELHPEARVGDWLRELQDCNLGMRDHEYVALADIQRWAGQAGRALFDSIIVFENQPVDEALRQFSDASLEFGPSTGSGLTDFPMDLMVTVEQGSLSIEYMYLRRCFEDETVLAIRAAMESLLQRLCDSPDQRLGQLGLPVSAPQPLAVEAAPAQWVHQRIEGLARQQPQALALSCAGQSLSYAELDRRSNALAHRLIAAGVGPEVRVAVALPRSAGLLVSLLAVLKAGGAYVPLDLNYPRERLAYLLEDCAAQLLITDSAARASLPVPPGLACLELGALASMPEVEQAPSVSLHADNLAYVIYTSGSTGLPKGVAVSHGPLARHCHAIGLRYEMSPVDCELHFMSFAFDGAHERWLTALTHGARLLVRDEQLWTPEQTLRALDQHQVTVAAFPPAYLQQLIEQARLDGAPASMRVYCFGGDALPQATYEQAREVLGAQYLINGYGPTETVVTPLLWRADARHRCTSAYAPIGEPVGPRRALVLDSDLNPLPPGVAGELYLGGEFLARGYLHRPGLSAERFVADPYGRGERLYRTGDLVREDADGTFHYLGRVDNQVKIRGLRIELGEIEARLLAQPGVREAAVIARELPGGKRLLAYVVGAPEWLADPSIGPGLREALKQALPEFMVPWQISVLAAMPLNPNGKLDRRALPDPQLAQATGCYVAPRTELQIALAEIWAKVLKVERVGLHDNFFELGGDSILSLQVVARSRPLKALGLTLKLRDLIQKPTIAELSGELAAPAGANAVLALNGPAPGQPPLFCVHAGYGTVFDYEPLARSLDGQRQVLAIQSRMLLDPGWSDESLLAMAQDYVGYVRERQPQGPYWLAGWSLGATLAALMAAELELQGQQVAFLGLLDGFVPGAEPVARAEAQEQPRLLPAGLSTEDLALGLATGRHLRGLSAALAACAPVQARAHCWWVHGREAEAQALYQQLGQGPAASVWLDCGHYEVPHHRQVLDALLQLLDAPVTSLS</sequence>
<dbReference type="Pfam" id="PF00668">
    <property type="entry name" value="Condensation"/>
    <property type="match status" value="5"/>
</dbReference>
<dbReference type="SUPFAM" id="SSF52777">
    <property type="entry name" value="CoA-dependent acyltransferases"/>
    <property type="match status" value="10"/>
</dbReference>
<dbReference type="InterPro" id="IPR025110">
    <property type="entry name" value="AMP-bd_C"/>
</dbReference>
<dbReference type="NCBIfam" id="TIGR01720">
    <property type="entry name" value="NRPS-para261"/>
    <property type="match status" value="1"/>
</dbReference>
<evidence type="ECO:0000256" key="3">
    <source>
        <dbReference type="ARBA" id="ARBA00022450"/>
    </source>
</evidence>
<dbReference type="Pfam" id="PF00550">
    <property type="entry name" value="PP-binding"/>
    <property type="match status" value="4"/>
</dbReference>
<dbReference type="PANTHER" id="PTHR45398">
    <property type="match status" value="1"/>
</dbReference>
<dbReference type="Pfam" id="PF00501">
    <property type="entry name" value="AMP-binding"/>
    <property type="match status" value="4"/>
</dbReference>
<dbReference type="Pfam" id="PF00975">
    <property type="entry name" value="Thioesterase"/>
    <property type="match status" value="1"/>
</dbReference>
<comment type="caution">
    <text evidence="6">The sequence shown here is derived from an EMBL/GenBank/DDBJ whole genome shotgun (WGS) entry which is preliminary data.</text>
</comment>
<dbReference type="CDD" id="cd19543">
    <property type="entry name" value="DCL_NRPS"/>
    <property type="match status" value="2"/>
</dbReference>
<dbReference type="InterPro" id="IPR020806">
    <property type="entry name" value="PKS_PP-bd"/>
</dbReference>
<dbReference type="InterPro" id="IPR036736">
    <property type="entry name" value="ACP-like_sf"/>
</dbReference>
<evidence type="ECO:0000256" key="2">
    <source>
        <dbReference type="ARBA" id="ARBA00006432"/>
    </source>
</evidence>
<dbReference type="InterPro" id="IPR009081">
    <property type="entry name" value="PP-bd_ACP"/>
</dbReference>
<dbReference type="CDD" id="cd19531">
    <property type="entry name" value="LCL_NRPS-like"/>
    <property type="match status" value="2"/>
</dbReference>
<dbReference type="InterPro" id="IPR045851">
    <property type="entry name" value="AMP-bd_C_sf"/>
</dbReference>
<keyword evidence="3" id="KW-0596">Phosphopantetheine</keyword>
<dbReference type="GO" id="GO:0031177">
    <property type="term" value="F:phosphopantetheine binding"/>
    <property type="evidence" value="ECO:0007669"/>
    <property type="project" value="InterPro"/>
</dbReference>
<dbReference type="FunFam" id="2.30.38.10:FF:000001">
    <property type="entry name" value="Non-ribosomal peptide synthetase PvdI"/>
    <property type="match status" value="1"/>
</dbReference>
<dbReference type="Gene3D" id="2.30.38.10">
    <property type="entry name" value="Luciferase, Domain 3"/>
    <property type="match status" value="4"/>
</dbReference>
<dbReference type="NCBIfam" id="NF003417">
    <property type="entry name" value="PRK04813.1"/>
    <property type="match status" value="4"/>
</dbReference>
<keyword evidence="4" id="KW-0597">Phosphoprotein</keyword>
<dbReference type="Gene3D" id="3.40.50.1820">
    <property type="entry name" value="alpha/beta hydrolase"/>
    <property type="match status" value="1"/>
</dbReference>
<dbReference type="FunFam" id="3.40.50.980:FF:000001">
    <property type="entry name" value="Non-ribosomal peptide synthetase"/>
    <property type="match status" value="3"/>
</dbReference>
<evidence type="ECO:0000256" key="4">
    <source>
        <dbReference type="ARBA" id="ARBA00022553"/>
    </source>
</evidence>
<dbReference type="InterPro" id="IPR010071">
    <property type="entry name" value="AA_adenyl_dom"/>
</dbReference>
<dbReference type="RefSeq" id="WP_156859360.1">
    <property type="nucleotide sequence ID" value="NZ_JAJSRK010000008.1"/>
</dbReference>
<dbReference type="CDD" id="cd19534">
    <property type="entry name" value="E_NRPS"/>
    <property type="match status" value="1"/>
</dbReference>
<dbReference type="PANTHER" id="PTHR45398:SF1">
    <property type="entry name" value="ENZYME, PUTATIVE (JCVI)-RELATED"/>
    <property type="match status" value="1"/>
</dbReference>
<dbReference type="SMART" id="SM00823">
    <property type="entry name" value="PKS_PP"/>
    <property type="match status" value="4"/>
</dbReference>
<dbReference type="EMBL" id="WOWR01000027">
    <property type="protein sequence ID" value="KAF0253357.1"/>
    <property type="molecule type" value="Genomic_DNA"/>
</dbReference>
<protein>
    <submittedName>
        <fullName evidence="6">Amino acid adenylation domain-containing protein</fullName>
    </submittedName>
</protein>
<evidence type="ECO:0000256" key="1">
    <source>
        <dbReference type="ARBA" id="ARBA00001957"/>
    </source>
</evidence>
<name>A0A7V8EFR3_PSEPU</name>
<comment type="similarity">
    <text evidence="2">Belongs to the ATP-dependent AMP-binding enzyme family.</text>
</comment>
<dbReference type="InterPro" id="IPR001242">
    <property type="entry name" value="Condensation_dom"/>
</dbReference>
<dbReference type="InterPro" id="IPR029058">
    <property type="entry name" value="AB_hydrolase_fold"/>
</dbReference>
<dbReference type="GO" id="GO:0003824">
    <property type="term" value="F:catalytic activity"/>
    <property type="evidence" value="ECO:0007669"/>
    <property type="project" value="InterPro"/>
</dbReference>
<organism evidence="6 7">
    <name type="scientific">Pseudomonas putida</name>
    <name type="common">Arthrobacter siderocapsulatus</name>
    <dbReference type="NCBI Taxonomy" id="303"/>
    <lineage>
        <taxon>Bacteria</taxon>
        <taxon>Pseudomonadati</taxon>
        <taxon>Pseudomonadota</taxon>
        <taxon>Gammaproteobacteria</taxon>
        <taxon>Pseudomonadales</taxon>
        <taxon>Pseudomonadaceae</taxon>
        <taxon>Pseudomonas</taxon>
    </lineage>
</organism>
<dbReference type="InterPro" id="IPR010060">
    <property type="entry name" value="NRPS_synth"/>
</dbReference>
<dbReference type="FunFam" id="3.40.50.12780:FF:000012">
    <property type="entry name" value="Non-ribosomal peptide synthetase"/>
    <property type="match status" value="1"/>
</dbReference>
<dbReference type="InterPro" id="IPR006162">
    <property type="entry name" value="Ppantetheine_attach_site"/>
</dbReference>
<dbReference type="FunFam" id="3.40.50.980:FF:000002">
    <property type="entry name" value="Enterobactin synthetase component F"/>
    <property type="match status" value="1"/>
</dbReference>
<dbReference type="SUPFAM" id="SSF47336">
    <property type="entry name" value="ACP-like"/>
    <property type="match status" value="4"/>
</dbReference>
<dbReference type="PROSITE" id="PS00012">
    <property type="entry name" value="PHOSPHOPANTETHEINE"/>
    <property type="match status" value="2"/>
</dbReference>
<dbReference type="Gene3D" id="3.30.559.10">
    <property type="entry name" value="Chloramphenicol acetyltransferase-like domain"/>
    <property type="match status" value="5"/>
</dbReference>
<comment type="cofactor">
    <cofactor evidence="1">
        <name>pantetheine 4'-phosphate</name>
        <dbReference type="ChEBI" id="CHEBI:47942"/>
    </cofactor>
</comment>
<evidence type="ECO:0000313" key="7">
    <source>
        <dbReference type="Proteomes" id="UP000442695"/>
    </source>
</evidence>
<dbReference type="CDD" id="cd17646">
    <property type="entry name" value="A_NRPS_AB3403-like"/>
    <property type="match status" value="1"/>
</dbReference>
<dbReference type="Gene3D" id="3.30.559.30">
    <property type="entry name" value="Nonribosomal peptide synthetase, condensation domain"/>
    <property type="match status" value="5"/>
</dbReference>
<accession>A0A7V8EFR3</accession>
<dbReference type="Gene3D" id="3.30.300.30">
    <property type="match status" value="4"/>
</dbReference>
<dbReference type="CDD" id="cd05930">
    <property type="entry name" value="A_NRPS"/>
    <property type="match status" value="1"/>
</dbReference>